<dbReference type="PANTHER" id="PTHR43155:SF2">
    <property type="entry name" value="CYCLIC DI-GMP PHOSPHODIESTERASE PA4108"/>
    <property type="match status" value="1"/>
</dbReference>
<dbReference type="EMBL" id="FOSQ01000005">
    <property type="protein sequence ID" value="SFK65154.1"/>
    <property type="molecule type" value="Genomic_DNA"/>
</dbReference>
<dbReference type="NCBIfam" id="TIGR00277">
    <property type="entry name" value="HDIG"/>
    <property type="match status" value="1"/>
</dbReference>
<accession>A0A1I4B8Q8</accession>
<dbReference type="Proteomes" id="UP000199473">
    <property type="component" value="Unassembled WGS sequence"/>
</dbReference>
<dbReference type="InterPro" id="IPR006675">
    <property type="entry name" value="HDIG_dom"/>
</dbReference>
<dbReference type="Pfam" id="PF13487">
    <property type="entry name" value="HD_5"/>
    <property type="match status" value="1"/>
</dbReference>
<evidence type="ECO:0000313" key="2">
    <source>
        <dbReference type="EMBL" id="SFK65154.1"/>
    </source>
</evidence>
<dbReference type="SUPFAM" id="SSF109604">
    <property type="entry name" value="HD-domain/PDEase-like"/>
    <property type="match status" value="1"/>
</dbReference>
<protein>
    <submittedName>
        <fullName evidence="2">HDIG domain-containing protein</fullName>
    </submittedName>
</protein>
<dbReference type="PANTHER" id="PTHR43155">
    <property type="entry name" value="CYCLIC DI-GMP PHOSPHODIESTERASE PA4108-RELATED"/>
    <property type="match status" value="1"/>
</dbReference>
<feature type="domain" description="HD-GYP" evidence="1">
    <location>
        <begin position="19"/>
        <end position="215"/>
    </location>
</feature>
<dbReference type="CDD" id="cd00077">
    <property type="entry name" value="HDc"/>
    <property type="match status" value="1"/>
</dbReference>
<gene>
    <name evidence="2" type="ORF">SAMN02745775_10580</name>
</gene>
<evidence type="ECO:0000259" key="1">
    <source>
        <dbReference type="PROSITE" id="PS51832"/>
    </source>
</evidence>
<proteinExistence type="predicted"/>
<organism evidence="2 3">
    <name type="scientific">Falsiroseomonas stagni DSM 19981</name>
    <dbReference type="NCBI Taxonomy" id="1123062"/>
    <lineage>
        <taxon>Bacteria</taxon>
        <taxon>Pseudomonadati</taxon>
        <taxon>Pseudomonadota</taxon>
        <taxon>Alphaproteobacteria</taxon>
        <taxon>Acetobacterales</taxon>
        <taxon>Roseomonadaceae</taxon>
        <taxon>Falsiroseomonas</taxon>
    </lineage>
</organism>
<dbReference type="OrthoDB" id="9176789at2"/>
<reference evidence="2 3" key="1">
    <citation type="submission" date="2016-10" db="EMBL/GenBank/DDBJ databases">
        <authorList>
            <person name="de Groot N.N."/>
        </authorList>
    </citation>
    <scope>NUCLEOTIDE SEQUENCE [LARGE SCALE GENOMIC DNA]</scope>
    <source>
        <strain evidence="2 3">DSM 19981</strain>
    </source>
</reference>
<dbReference type="STRING" id="1123062.SAMN02745775_10580"/>
<dbReference type="AlphaFoldDB" id="A0A1I4B8Q8"/>
<evidence type="ECO:0000313" key="3">
    <source>
        <dbReference type="Proteomes" id="UP000199473"/>
    </source>
</evidence>
<dbReference type="InterPro" id="IPR003607">
    <property type="entry name" value="HD/PDEase_dom"/>
</dbReference>
<name>A0A1I4B8Q8_9PROT</name>
<sequence>MEPAASPPLPGPAFAALLDAHPQRQAVLALFTSLHRHHAASAGHSVRVGQALLAMAMEDPSYLGDPSTAFVAGLLHDVGKLLVPPGTLDSPASLDKAGRDLIRAHPAAGATILAEAGFPPLIVEVALGHHERWQGGGYPAGLPATGQPRLSRAVAVADALVAMVEPGRPYRRPLARDAALAELRACAGLQFDPAATSILLAAAARADNPLAPLFDT</sequence>
<keyword evidence="3" id="KW-1185">Reference proteome</keyword>
<dbReference type="PROSITE" id="PS51832">
    <property type="entry name" value="HD_GYP"/>
    <property type="match status" value="1"/>
</dbReference>
<dbReference type="Gene3D" id="1.10.3210.10">
    <property type="entry name" value="Hypothetical protein af1432"/>
    <property type="match status" value="1"/>
</dbReference>
<dbReference type="SMART" id="SM00471">
    <property type="entry name" value="HDc"/>
    <property type="match status" value="1"/>
</dbReference>
<dbReference type="InterPro" id="IPR037522">
    <property type="entry name" value="HD_GYP_dom"/>
</dbReference>
<dbReference type="RefSeq" id="WP_092960614.1">
    <property type="nucleotide sequence ID" value="NZ_FOSQ01000005.1"/>
</dbReference>
<dbReference type="GO" id="GO:0008081">
    <property type="term" value="F:phosphoric diester hydrolase activity"/>
    <property type="evidence" value="ECO:0007669"/>
    <property type="project" value="UniProtKB-ARBA"/>
</dbReference>